<dbReference type="OrthoDB" id="1997677at2"/>
<dbReference type="InterPro" id="IPR029058">
    <property type="entry name" value="AB_hydrolase_fold"/>
</dbReference>
<keyword evidence="3" id="KW-1185">Reference proteome</keyword>
<name>A0A1I5CV02_9RHOB</name>
<reference evidence="3" key="1">
    <citation type="submission" date="2016-10" db="EMBL/GenBank/DDBJ databases">
        <authorList>
            <person name="Varghese N."/>
            <person name="Submissions S."/>
        </authorList>
    </citation>
    <scope>NUCLEOTIDE SEQUENCE [LARGE SCALE GENOMIC DNA]</scope>
    <source>
        <strain evidence="3">DSM 28463</strain>
    </source>
</reference>
<dbReference type="RefSeq" id="WP_092838321.1">
    <property type="nucleotide sequence ID" value="NZ_FOVP01000011.1"/>
</dbReference>
<dbReference type="STRING" id="1005928.SAMN04487859_1119"/>
<organism evidence="2 3">
    <name type="scientific">Roseovarius lutimaris</name>
    <dbReference type="NCBI Taxonomy" id="1005928"/>
    <lineage>
        <taxon>Bacteria</taxon>
        <taxon>Pseudomonadati</taxon>
        <taxon>Pseudomonadota</taxon>
        <taxon>Alphaproteobacteria</taxon>
        <taxon>Rhodobacterales</taxon>
        <taxon>Roseobacteraceae</taxon>
        <taxon>Roseovarius</taxon>
    </lineage>
</organism>
<accession>A0A1I5CV02</accession>
<protein>
    <recommendedName>
        <fullName evidence="4">Alpha/beta hydrolase family protein</fullName>
    </recommendedName>
</protein>
<feature type="region of interest" description="Disordered" evidence="1">
    <location>
        <begin position="239"/>
        <end position="280"/>
    </location>
</feature>
<dbReference type="Proteomes" id="UP000198599">
    <property type="component" value="Unassembled WGS sequence"/>
</dbReference>
<dbReference type="AlphaFoldDB" id="A0A1I5CV02"/>
<evidence type="ECO:0000256" key="1">
    <source>
        <dbReference type="SAM" id="MobiDB-lite"/>
    </source>
</evidence>
<dbReference type="EMBL" id="FOVP01000011">
    <property type="protein sequence ID" value="SFN90820.1"/>
    <property type="molecule type" value="Genomic_DNA"/>
</dbReference>
<evidence type="ECO:0008006" key="4">
    <source>
        <dbReference type="Google" id="ProtNLM"/>
    </source>
</evidence>
<dbReference type="SUPFAM" id="SSF53474">
    <property type="entry name" value="alpha/beta-Hydrolases"/>
    <property type="match status" value="1"/>
</dbReference>
<proteinExistence type="predicted"/>
<feature type="compositionally biased region" description="Basic and acidic residues" evidence="1">
    <location>
        <begin position="252"/>
        <end position="271"/>
    </location>
</feature>
<gene>
    <name evidence="2" type="ORF">SAMN04487859_1119</name>
</gene>
<sequence>MPSPDTSFVIVSYVSEATPDLEKWLIYHLSLGVDRIVVYQPPRLFKQPSDMAVFENAGRVQRRQSSIDVGAPLKSAMVSAMTEGVLPGGTLALALNVGEYLNIGTGFDPVLREVSKLSTEFAAWALPVVKPQDAAILEVGERDELEFRTIFRADAFRGHNGERPIVAVTGDDSLWLDGAGQKIDPDRAFWRSAEEATDDTLGLVIKFSEEVDPLIFDDGSRGSATLAYANRQIARGEWTEDQIRSLGGAGDAPKKRADPPCTPHEHPEKTKPAPPAESVEAEGQYCPEWYREIGPGGTVPGFFKRLAHHSLVFIERPSDTLVVTFDNLSAVNDLSPQRAPWAYKVLRQEGCAHLGVLAHRKDWFREPNLIAALVAMRDQGVFQGYANVILSGTSMGGFAALAFSSLCPGARVLSFSPQSTLDEEIVPWETRFGMGRMRNWRLPFSDAAFEIEDAEQVVVISDPYFELDQRHVDRLMTPNVIKLKAWFSGHFSPVFLHRADLLKPVMTKMIRGTLTQDAFYQLYRDRRKLPWYKRSLEETLVQKGHKELASRVGPAFRRVKTATK</sequence>
<evidence type="ECO:0000313" key="3">
    <source>
        <dbReference type="Proteomes" id="UP000198599"/>
    </source>
</evidence>
<evidence type="ECO:0000313" key="2">
    <source>
        <dbReference type="EMBL" id="SFN90820.1"/>
    </source>
</evidence>